<keyword evidence="3" id="KW-1185">Reference proteome</keyword>
<reference evidence="2 3" key="1">
    <citation type="journal article" date="2021" name="Hortic Res">
        <title>The domestication of Cucurbita argyrosperma as revealed by the genome of its wild relative.</title>
        <authorList>
            <person name="Barrera-Redondo J."/>
            <person name="Sanchez-de la Vega G."/>
            <person name="Aguirre-Liguori J.A."/>
            <person name="Castellanos-Morales G."/>
            <person name="Gutierrez-Guerrero Y.T."/>
            <person name="Aguirre-Dugua X."/>
            <person name="Aguirre-Planter E."/>
            <person name="Tenaillon M.I."/>
            <person name="Lira-Saade R."/>
            <person name="Eguiarte L.E."/>
        </authorList>
    </citation>
    <scope>NUCLEOTIDE SEQUENCE [LARGE SCALE GENOMIC DNA]</scope>
    <source>
        <strain evidence="2">JBR-2021</strain>
    </source>
</reference>
<name>A0AAV6NR79_9ROSI</name>
<feature type="compositionally biased region" description="Acidic residues" evidence="1">
    <location>
        <begin position="77"/>
        <end position="91"/>
    </location>
</feature>
<evidence type="ECO:0000256" key="1">
    <source>
        <dbReference type="SAM" id="MobiDB-lite"/>
    </source>
</evidence>
<accession>A0AAV6NR79</accession>
<evidence type="ECO:0000313" key="2">
    <source>
        <dbReference type="EMBL" id="KAG6601827.1"/>
    </source>
</evidence>
<feature type="region of interest" description="Disordered" evidence="1">
    <location>
        <begin position="18"/>
        <end position="38"/>
    </location>
</feature>
<evidence type="ECO:0000313" key="3">
    <source>
        <dbReference type="Proteomes" id="UP000685013"/>
    </source>
</evidence>
<organism evidence="2 3">
    <name type="scientific">Cucurbita argyrosperma subsp. sororia</name>
    <dbReference type="NCBI Taxonomy" id="37648"/>
    <lineage>
        <taxon>Eukaryota</taxon>
        <taxon>Viridiplantae</taxon>
        <taxon>Streptophyta</taxon>
        <taxon>Embryophyta</taxon>
        <taxon>Tracheophyta</taxon>
        <taxon>Spermatophyta</taxon>
        <taxon>Magnoliopsida</taxon>
        <taxon>eudicotyledons</taxon>
        <taxon>Gunneridae</taxon>
        <taxon>Pentapetalae</taxon>
        <taxon>rosids</taxon>
        <taxon>fabids</taxon>
        <taxon>Cucurbitales</taxon>
        <taxon>Cucurbitaceae</taxon>
        <taxon>Cucurbiteae</taxon>
        <taxon>Cucurbita</taxon>
    </lineage>
</organism>
<sequence length="91" mass="9548">MMKPTIEAVLVEDVVARETADGVTSGEGTEADDTVGGGGIGVVAVGEKAIEMKMLVERGNIGIGRRSGGGEERTAEEGEEIGEEREEEERE</sequence>
<feature type="non-terminal residue" evidence="2">
    <location>
        <position position="1"/>
    </location>
</feature>
<dbReference type="EMBL" id="JAGKQH010000004">
    <property type="protein sequence ID" value="KAG6601827.1"/>
    <property type="molecule type" value="Genomic_DNA"/>
</dbReference>
<comment type="caution">
    <text evidence="2">The sequence shown here is derived from an EMBL/GenBank/DDBJ whole genome shotgun (WGS) entry which is preliminary data.</text>
</comment>
<protein>
    <submittedName>
        <fullName evidence="2">Uncharacterized protein</fullName>
    </submittedName>
</protein>
<gene>
    <name evidence="2" type="ORF">SDJN03_07060</name>
</gene>
<dbReference type="Proteomes" id="UP000685013">
    <property type="component" value="Chromosome 4"/>
</dbReference>
<feature type="region of interest" description="Disordered" evidence="1">
    <location>
        <begin position="61"/>
        <end position="91"/>
    </location>
</feature>
<proteinExistence type="predicted"/>
<dbReference type="AlphaFoldDB" id="A0AAV6NR79"/>